<keyword evidence="2" id="KW-1185">Reference proteome</keyword>
<evidence type="ECO:0000313" key="2">
    <source>
        <dbReference type="Proteomes" id="UP001601303"/>
    </source>
</evidence>
<accession>A0ABW6M614</accession>
<organism evidence="1 2">
    <name type="scientific">Streptomyces hokutonensis</name>
    <dbReference type="NCBI Taxonomy" id="1306990"/>
    <lineage>
        <taxon>Bacteria</taxon>
        <taxon>Bacillati</taxon>
        <taxon>Actinomycetota</taxon>
        <taxon>Actinomycetes</taxon>
        <taxon>Kitasatosporales</taxon>
        <taxon>Streptomycetaceae</taxon>
        <taxon>Streptomyces</taxon>
    </lineage>
</organism>
<sequence length="257" mass="27894">MPTPHDELSAFATALAARLPGTWTTSHALIDNYDPSAPFRVWDDGHVLWGATGYSRTVDVAFLDGPDSQQLVVFARPPVGCGNEFLVAPMEPTGFKPHQVDTVDEPNGIVVPGDPPRAAADVTRRVLPRYHAALKTVHHNARTQPEPPHRQPAPEPAQTLTLTWYPDGVVGAPFKSVPKDAHDVLYICHFQYRPHEAAFALPASYSRAERANFLHATVRLLTAQGIGVNFRHATPVTPAVAAAHLLTATATPAAQRR</sequence>
<comment type="caution">
    <text evidence="1">The sequence shown here is derived from an EMBL/GenBank/DDBJ whole genome shotgun (WGS) entry which is preliminary data.</text>
</comment>
<dbReference type="Proteomes" id="UP001601303">
    <property type="component" value="Unassembled WGS sequence"/>
</dbReference>
<name>A0ABW6M614_9ACTN</name>
<dbReference type="RefSeq" id="WP_388108890.1">
    <property type="nucleotide sequence ID" value="NZ_JBIAHM010000008.1"/>
</dbReference>
<evidence type="ECO:0000313" key="1">
    <source>
        <dbReference type="EMBL" id="MFE9601569.1"/>
    </source>
</evidence>
<protein>
    <submittedName>
        <fullName evidence="1">Uncharacterized protein</fullName>
    </submittedName>
</protein>
<dbReference type="EMBL" id="JBIAHM010000008">
    <property type="protein sequence ID" value="MFE9601569.1"/>
    <property type="molecule type" value="Genomic_DNA"/>
</dbReference>
<proteinExistence type="predicted"/>
<reference evidence="1 2" key="1">
    <citation type="submission" date="2024-10" db="EMBL/GenBank/DDBJ databases">
        <title>The Natural Products Discovery Center: Release of the First 8490 Sequenced Strains for Exploring Actinobacteria Biosynthetic Diversity.</title>
        <authorList>
            <person name="Kalkreuter E."/>
            <person name="Kautsar S.A."/>
            <person name="Yang D."/>
            <person name="Bader C.D."/>
            <person name="Teijaro C.N."/>
            <person name="Fluegel L."/>
            <person name="Davis C.M."/>
            <person name="Simpson J.R."/>
            <person name="Lauterbach L."/>
            <person name="Steele A.D."/>
            <person name="Gui C."/>
            <person name="Meng S."/>
            <person name="Li G."/>
            <person name="Viehrig K."/>
            <person name="Ye F."/>
            <person name="Su P."/>
            <person name="Kiefer A.F."/>
            <person name="Nichols A."/>
            <person name="Cepeda A.J."/>
            <person name="Yan W."/>
            <person name="Fan B."/>
            <person name="Jiang Y."/>
            <person name="Adhikari A."/>
            <person name="Zheng C.-J."/>
            <person name="Schuster L."/>
            <person name="Cowan T.M."/>
            <person name="Smanski M.J."/>
            <person name="Chevrette M.G."/>
            <person name="De Carvalho L.P.S."/>
            <person name="Shen B."/>
        </authorList>
    </citation>
    <scope>NUCLEOTIDE SEQUENCE [LARGE SCALE GENOMIC DNA]</scope>
    <source>
        <strain evidence="1 2">NPDC006488</strain>
    </source>
</reference>
<gene>
    <name evidence="1" type="ORF">ACFYNQ_23755</name>
</gene>